<feature type="repeat" description="TPR" evidence="2">
    <location>
        <begin position="259"/>
        <end position="292"/>
    </location>
</feature>
<evidence type="ECO:0000256" key="2">
    <source>
        <dbReference type="PROSITE-ProRule" id="PRU00339"/>
    </source>
</evidence>
<name>Q0AQA4_MARMM</name>
<organism evidence="5 6">
    <name type="scientific">Maricaulis maris (strain MCS10)</name>
    <name type="common">Caulobacter maris</name>
    <dbReference type="NCBI Taxonomy" id="394221"/>
    <lineage>
        <taxon>Bacteria</taxon>
        <taxon>Pseudomonadati</taxon>
        <taxon>Pseudomonadota</taxon>
        <taxon>Alphaproteobacteria</taxon>
        <taxon>Maricaulales</taxon>
        <taxon>Maricaulaceae</taxon>
        <taxon>Maricaulis</taxon>
    </lineage>
</organism>
<dbReference type="InterPro" id="IPR036388">
    <property type="entry name" value="WH-like_DNA-bd_sf"/>
</dbReference>
<dbReference type="Proteomes" id="UP000001964">
    <property type="component" value="Chromosome"/>
</dbReference>
<feature type="DNA-binding region" description="OmpR/PhoB-type" evidence="3">
    <location>
        <begin position="4"/>
        <end position="102"/>
    </location>
</feature>
<evidence type="ECO:0000259" key="4">
    <source>
        <dbReference type="PROSITE" id="PS51755"/>
    </source>
</evidence>
<dbReference type="STRING" id="394221.Mmar10_1241"/>
<dbReference type="HOGENOM" id="CLU_666986_0_0_5"/>
<dbReference type="InterPro" id="IPR019734">
    <property type="entry name" value="TPR_rpt"/>
</dbReference>
<dbReference type="InterPro" id="IPR001867">
    <property type="entry name" value="OmpR/PhoB-type_DNA-bd"/>
</dbReference>
<dbReference type="GO" id="GO:0000160">
    <property type="term" value="P:phosphorelay signal transduction system"/>
    <property type="evidence" value="ECO:0007669"/>
    <property type="project" value="InterPro"/>
</dbReference>
<sequence>MDYSKPFLLGAWRVEPSSCEVTGPEGVRELEPKVMDLLCLLAEAKGEVVSRATISARIWPGVTVNEDAMGRCVWKLRRALGDPSRSPRYVGTVPKRGYRLLEPVSAIPVSPAMIARLVPNWIWGVCGALLLLAAFPAYWLARDQVAANSAPEDRALQLVDRAEGFYYQFEYDANEAAMRLYEAALELESDNARALAGLANTITQRVIRGTVDEWPAELGTSRIGNAVANRIGDQEDAARRLDRAESLARRAIAADADYPLGYRALGLSLSAQGALDAAVEAYNQALTIDPDAWEAWINLSDIHSIRGEDDLALTYLERAYDAMGRVYDDQTVLVRPWYSPMGLMIARDHAARSDPVTAEFWYRRVLYWDPYNREALSELAELLRANGDAPSAEALCAEGIARIGDATLCDGP</sequence>
<evidence type="ECO:0000256" key="1">
    <source>
        <dbReference type="ARBA" id="ARBA00023125"/>
    </source>
</evidence>
<dbReference type="PROSITE" id="PS50005">
    <property type="entry name" value="TPR"/>
    <property type="match status" value="1"/>
</dbReference>
<dbReference type="AlphaFoldDB" id="Q0AQA4"/>
<dbReference type="SUPFAM" id="SSF46894">
    <property type="entry name" value="C-terminal effector domain of the bipartite response regulators"/>
    <property type="match status" value="1"/>
</dbReference>
<dbReference type="SMART" id="SM00862">
    <property type="entry name" value="Trans_reg_C"/>
    <property type="match status" value="1"/>
</dbReference>
<gene>
    <name evidence="5" type="ordered locus">Mmar10_1241</name>
</gene>
<dbReference type="RefSeq" id="WP_011643180.1">
    <property type="nucleotide sequence ID" value="NC_008347.1"/>
</dbReference>
<dbReference type="Pfam" id="PF00486">
    <property type="entry name" value="Trans_reg_C"/>
    <property type="match status" value="1"/>
</dbReference>
<dbReference type="PANTHER" id="PTHR12558">
    <property type="entry name" value="CELL DIVISION CYCLE 16,23,27"/>
    <property type="match status" value="1"/>
</dbReference>
<dbReference type="KEGG" id="mmr:Mmar10_1241"/>
<dbReference type="Gene3D" id="1.25.40.10">
    <property type="entry name" value="Tetratricopeptide repeat domain"/>
    <property type="match status" value="1"/>
</dbReference>
<dbReference type="InterPro" id="IPR016032">
    <property type="entry name" value="Sig_transdc_resp-reg_C-effctor"/>
</dbReference>
<evidence type="ECO:0000256" key="3">
    <source>
        <dbReference type="PROSITE-ProRule" id="PRU01091"/>
    </source>
</evidence>
<dbReference type="eggNOG" id="COG0457">
    <property type="taxonomic scope" value="Bacteria"/>
</dbReference>
<dbReference type="SMART" id="SM00028">
    <property type="entry name" value="TPR"/>
    <property type="match status" value="3"/>
</dbReference>
<feature type="domain" description="OmpR/PhoB-type" evidence="4">
    <location>
        <begin position="4"/>
        <end position="102"/>
    </location>
</feature>
<evidence type="ECO:0000313" key="5">
    <source>
        <dbReference type="EMBL" id="ABI65533.1"/>
    </source>
</evidence>
<dbReference type="InterPro" id="IPR011990">
    <property type="entry name" value="TPR-like_helical_dom_sf"/>
</dbReference>
<protein>
    <submittedName>
        <fullName evidence="5">Lysine decarboxylase transcriptional regulator, CadC</fullName>
    </submittedName>
</protein>
<evidence type="ECO:0000313" key="6">
    <source>
        <dbReference type="Proteomes" id="UP000001964"/>
    </source>
</evidence>
<dbReference type="eggNOG" id="COG3710">
    <property type="taxonomic scope" value="Bacteria"/>
</dbReference>
<dbReference type="Pfam" id="PF13414">
    <property type="entry name" value="TPR_11"/>
    <property type="match status" value="1"/>
</dbReference>
<dbReference type="OrthoDB" id="54411at2"/>
<dbReference type="PANTHER" id="PTHR12558:SF13">
    <property type="entry name" value="CELL DIVISION CYCLE PROTEIN 27 HOMOLOG"/>
    <property type="match status" value="1"/>
</dbReference>
<reference evidence="5 6" key="1">
    <citation type="submission" date="2006-08" db="EMBL/GenBank/DDBJ databases">
        <title>Complete sequence of Maricaulis maris MCS10.</title>
        <authorList>
            <consortium name="US DOE Joint Genome Institute"/>
            <person name="Copeland A."/>
            <person name="Lucas S."/>
            <person name="Lapidus A."/>
            <person name="Barry K."/>
            <person name="Detter J.C."/>
            <person name="Glavina del Rio T."/>
            <person name="Hammon N."/>
            <person name="Israni S."/>
            <person name="Dalin E."/>
            <person name="Tice H."/>
            <person name="Pitluck S."/>
            <person name="Saunders E."/>
            <person name="Brettin T."/>
            <person name="Bruce D."/>
            <person name="Han C."/>
            <person name="Tapia R."/>
            <person name="Gilna P."/>
            <person name="Schmutz J."/>
            <person name="Larimer F."/>
            <person name="Land M."/>
            <person name="Hauser L."/>
            <person name="Kyrpides N."/>
            <person name="Mikhailova N."/>
            <person name="Viollier P."/>
            <person name="Stephens C."/>
            <person name="Richardson P."/>
        </authorList>
    </citation>
    <scope>NUCLEOTIDE SEQUENCE [LARGE SCALE GENOMIC DNA]</scope>
    <source>
        <strain evidence="5 6">MCS10</strain>
    </source>
</reference>
<keyword evidence="2" id="KW-0802">TPR repeat</keyword>
<keyword evidence="1 3" id="KW-0238">DNA-binding</keyword>
<dbReference type="GO" id="GO:0006355">
    <property type="term" value="P:regulation of DNA-templated transcription"/>
    <property type="evidence" value="ECO:0007669"/>
    <property type="project" value="InterPro"/>
</dbReference>
<accession>Q0AQA4</accession>
<dbReference type="EMBL" id="CP000449">
    <property type="protein sequence ID" value="ABI65533.1"/>
    <property type="molecule type" value="Genomic_DNA"/>
</dbReference>
<dbReference type="GO" id="GO:0003677">
    <property type="term" value="F:DNA binding"/>
    <property type="evidence" value="ECO:0007669"/>
    <property type="project" value="UniProtKB-UniRule"/>
</dbReference>
<dbReference type="Gene3D" id="1.10.10.10">
    <property type="entry name" value="Winged helix-like DNA-binding domain superfamily/Winged helix DNA-binding domain"/>
    <property type="match status" value="1"/>
</dbReference>
<dbReference type="PROSITE" id="PS51755">
    <property type="entry name" value="OMPR_PHOB"/>
    <property type="match status" value="1"/>
</dbReference>
<keyword evidence="6" id="KW-1185">Reference proteome</keyword>
<dbReference type="CDD" id="cd00383">
    <property type="entry name" value="trans_reg_C"/>
    <property type="match status" value="1"/>
</dbReference>
<proteinExistence type="predicted"/>
<dbReference type="SUPFAM" id="SSF48452">
    <property type="entry name" value="TPR-like"/>
    <property type="match status" value="1"/>
</dbReference>